<evidence type="ECO:0000256" key="2">
    <source>
        <dbReference type="ARBA" id="ARBA00003215"/>
    </source>
</evidence>
<comment type="caution">
    <text evidence="10">The sequence shown here is derived from an EMBL/GenBank/DDBJ whole genome shotgun (WGS) entry which is preliminary data.</text>
</comment>
<dbReference type="InterPro" id="IPR011324">
    <property type="entry name" value="Cytotoxic_necrot_fac-like_cat"/>
</dbReference>
<comment type="similarity">
    <text evidence="3">Belongs to the purine nucleoside phosphorylase YfiH/LACC1 family.</text>
</comment>
<dbReference type="InterPro" id="IPR038371">
    <property type="entry name" value="Cu_polyphenol_OxRdtase_sf"/>
</dbReference>
<dbReference type="EMBL" id="JACKRN010000356">
    <property type="protein sequence ID" value="MCV7070745.1"/>
    <property type="molecule type" value="Genomic_DNA"/>
</dbReference>
<comment type="catalytic activity">
    <reaction evidence="9">
        <text>S-methyl-5'-thioadenosine + phosphate = 5-(methylsulfanyl)-alpha-D-ribose 1-phosphate + adenine</text>
        <dbReference type="Rhea" id="RHEA:11852"/>
        <dbReference type="ChEBI" id="CHEBI:16708"/>
        <dbReference type="ChEBI" id="CHEBI:17509"/>
        <dbReference type="ChEBI" id="CHEBI:43474"/>
        <dbReference type="ChEBI" id="CHEBI:58533"/>
        <dbReference type="EC" id="2.4.2.28"/>
    </reaction>
    <physiologicalReaction direction="left-to-right" evidence="9">
        <dbReference type="Rhea" id="RHEA:11853"/>
    </physiologicalReaction>
</comment>
<evidence type="ECO:0000256" key="3">
    <source>
        <dbReference type="ARBA" id="ARBA00007353"/>
    </source>
</evidence>
<evidence type="ECO:0000256" key="1">
    <source>
        <dbReference type="ARBA" id="ARBA00000553"/>
    </source>
</evidence>
<organism evidence="10 11">
    <name type="scientific">Mycolicibacterium rufum</name>
    <dbReference type="NCBI Taxonomy" id="318424"/>
    <lineage>
        <taxon>Bacteria</taxon>
        <taxon>Bacillati</taxon>
        <taxon>Actinomycetota</taxon>
        <taxon>Actinomycetes</taxon>
        <taxon>Mycobacteriales</taxon>
        <taxon>Mycobacteriaceae</taxon>
        <taxon>Mycolicibacterium</taxon>
    </lineage>
</organism>
<name>A0A9X2YCE5_9MYCO</name>
<evidence type="ECO:0000256" key="6">
    <source>
        <dbReference type="ARBA" id="ARBA00022833"/>
    </source>
</evidence>
<protein>
    <submittedName>
        <fullName evidence="10">Laccase domain-containing protein</fullName>
    </submittedName>
</protein>
<evidence type="ECO:0000256" key="7">
    <source>
        <dbReference type="ARBA" id="ARBA00047989"/>
    </source>
</evidence>
<feature type="non-terminal residue" evidence="10">
    <location>
        <position position="1"/>
    </location>
</feature>
<dbReference type="Gene3D" id="3.60.140.10">
    <property type="entry name" value="CNF1/YfiH-like putative cysteine hydrolases"/>
    <property type="match status" value="1"/>
</dbReference>
<comment type="catalytic activity">
    <reaction evidence="1">
        <text>inosine + phosphate = alpha-D-ribose 1-phosphate + hypoxanthine</text>
        <dbReference type="Rhea" id="RHEA:27646"/>
        <dbReference type="ChEBI" id="CHEBI:17368"/>
        <dbReference type="ChEBI" id="CHEBI:17596"/>
        <dbReference type="ChEBI" id="CHEBI:43474"/>
        <dbReference type="ChEBI" id="CHEBI:57720"/>
        <dbReference type="EC" id="2.4.2.1"/>
    </reaction>
    <physiologicalReaction direction="left-to-right" evidence="1">
        <dbReference type="Rhea" id="RHEA:27647"/>
    </physiologicalReaction>
</comment>
<evidence type="ECO:0000256" key="9">
    <source>
        <dbReference type="ARBA" id="ARBA00049893"/>
    </source>
</evidence>
<dbReference type="Proteomes" id="UP001140272">
    <property type="component" value="Unassembled WGS sequence"/>
</dbReference>
<dbReference type="SUPFAM" id="SSF64438">
    <property type="entry name" value="CNF1/YfiH-like putative cysteine hydrolases"/>
    <property type="match status" value="1"/>
</dbReference>
<evidence type="ECO:0000256" key="5">
    <source>
        <dbReference type="ARBA" id="ARBA00022723"/>
    </source>
</evidence>
<feature type="non-terminal residue" evidence="10">
    <location>
        <position position="100"/>
    </location>
</feature>
<keyword evidence="6" id="KW-0862">Zinc</keyword>
<sequence length="100" mass="10601">IGELTAQHLHAEPFDKDGFRTALHHARTLTRTDDFLHELQGAGGIVPGAVQVMVDAGARAEDISVLLGPAVSGRNYEVPAEMADEVERALPGSRTTTGRG</sequence>
<proteinExistence type="inferred from homology"/>
<evidence type="ECO:0000256" key="8">
    <source>
        <dbReference type="ARBA" id="ARBA00048968"/>
    </source>
</evidence>
<dbReference type="InterPro" id="IPR003730">
    <property type="entry name" value="Cu_polyphenol_OxRdtase"/>
</dbReference>
<evidence type="ECO:0000313" key="11">
    <source>
        <dbReference type="Proteomes" id="UP001140272"/>
    </source>
</evidence>
<keyword evidence="5" id="KW-0479">Metal-binding</keyword>
<dbReference type="AlphaFoldDB" id="A0A9X2YCE5"/>
<dbReference type="Pfam" id="PF02578">
    <property type="entry name" value="Cu-oxidase_4"/>
    <property type="match status" value="1"/>
</dbReference>
<dbReference type="GO" id="GO:0017061">
    <property type="term" value="F:S-methyl-5-thioadenosine phosphorylase activity"/>
    <property type="evidence" value="ECO:0007669"/>
    <property type="project" value="UniProtKB-EC"/>
</dbReference>
<comment type="catalytic activity">
    <reaction evidence="8">
        <text>adenosine + phosphate = alpha-D-ribose 1-phosphate + adenine</text>
        <dbReference type="Rhea" id="RHEA:27642"/>
        <dbReference type="ChEBI" id="CHEBI:16335"/>
        <dbReference type="ChEBI" id="CHEBI:16708"/>
        <dbReference type="ChEBI" id="CHEBI:43474"/>
        <dbReference type="ChEBI" id="CHEBI:57720"/>
        <dbReference type="EC" id="2.4.2.1"/>
    </reaction>
    <physiologicalReaction direction="left-to-right" evidence="8">
        <dbReference type="Rhea" id="RHEA:27643"/>
    </physiologicalReaction>
</comment>
<comment type="function">
    <text evidence="2">Purine nucleoside enzyme that catalyzes the phosphorolysis of adenosine and inosine nucleosides, yielding D-ribose 1-phosphate and the respective free bases, adenine and hypoxanthine. Also catalyzes the phosphorolysis of S-methyl-5'-thioadenosine into adenine and S-methyl-5-thio-alpha-D-ribose 1-phosphate. Also has adenosine deaminase activity.</text>
</comment>
<keyword evidence="4" id="KW-0808">Transferase</keyword>
<accession>A0A9X2YCE5</accession>
<dbReference type="GO" id="GO:0046872">
    <property type="term" value="F:metal ion binding"/>
    <property type="evidence" value="ECO:0007669"/>
    <property type="project" value="UniProtKB-KW"/>
</dbReference>
<comment type="catalytic activity">
    <reaction evidence="7">
        <text>adenosine + H2O + H(+) = inosine + NH4(+)</text>
        <dbReference type="Rhea" id="RHEA:24408"/>
        <dbReference type="ChEBI" id="CHEBI:15377"/>
        <dbReference type="ChEBI" id="CHEBI:15378"/>
        <dbReference type="ChEBI" id="CHEBI:16335"/>
        <dbReference type="ChEBI" id="CHEBI:17596"/>
        <dbReference type="ChEBI" id="CHEBI:28938"/>
        <dbReference type="EC" id="3.5.4.4"/>
    </reaction>
    <physiologicalReaction direction="left-to-right" evidence="7">
        <dbReference type="Rhea" id="RHEA:24409"/>
    </physiologicalReaction>
</comment>
<evidence type="ECO:0000313" key="10">
    <source>
        <dbReference type="EMBL" id="MCV7070745.1"/>
    </source>
</evidence>
<reference evidence="10" key="2">
    <citation type="journal article" date="2022" name="BMC Genomics">
        <title>Comparative genome analysis of mycobacteria focusing on tRNA and non-coding RNA.</title>
        <authorList>
            <person name="Behra P.R.K."/>
            <person name="Pettersson B.M.F."/>
            <person name="Ramesh M."/>
            <person name="Das S."/>
            <person name="Dasgupta S."/>
            <person name="Kirsebom L.A."/>
        </authorList>
    </citation>
    <scope>NUCLEOTIDE SEQUENCE</scope>
    <source>
        <strain evidence="10">DSM 45406</strain>
    </source>
</reference>
<gene>
    <name evidence="10" type="ORF">H7H73_10130</name>
</gene>
<reference evidence="10" key="1">
    <citation type="submission" date="2020-07" db="EMBL/GenBank/DDBJ databases">
        <authorList>
            <person name="Pettersson B.M.F."/>
            <person name="Behra P.R.K."/>
            <person name="Ramesh M."/>
            <person name="Das S."/>
            <person name="Dasgupta S."/>
            <person name="Kirsebom L.A."/>
        </authorList>
    </citation>
    <scope>NUCLEOTIDE SEQUENCE</scope>
    <source>
        <strain evidence="10">DSM 45406</strain>
    </source>
</reference>
<evidence type="ECO:0000256" key="4">
    <source>
        <dbReference type="ARBA" id="ARBA00022679"/>
    </source>
</evidence>